<feature type="domain" description="Glycosyl transferase family 1" evidence="1">
    <location>
        <begin position="11"/>
        <end position="153"/>
    </location>
</feature>
<keyword evidence="2" id="KW-0808">Transferase</keyword>
<dbReference type="InterPro" id="IPR001296">
    <property type="entry name" value="Glyco_trans_1"/>
</dbReference>
<keyword evidence="2" id="KW-0328">Glycosyltransferase</keyword>
<dbReference type="PANTHER" id="PTHR12526">
    <property type="entry name" value="GLYCOSYLTRANSFERASE"/>
    <property type="match status" value="1"/>
</dbReference>
<dbReference type="GO" id="GO:0016757">
    <property type="term" value="F:glycosyltransferase activity"/>
    <property type="evidence" value="ECO:0007669"/>
    <property type="project" value="UniProtKB-KW"/>
</dbReference>
<dbReference type="Proteomes" id="UP000094056">
    <property type="component" value="Unassembled WGS sequence"/>
</dbReference>
<dbReference type="EC" id="2.4.1.-" evidence="2"/>
<evidence type="ECO:0000259" key="1">
    <source>
        <dbReference type="Pfam" id="PF00534"/>
    </source>
</evidence>
<comment type="caution">
    <text evidence="2">The sequence shown here is derived from an EMBL/GenBank/DDBJ whole genome shotgun (WGS) entry which is preliminary data.</text>
</comment>
<name>A0A1E3XAW2_9BACT</name>
<dbReference type="Pfam" id="PF00534">
    <property type="entry name" value="Glycos_transf_1"/>
    <property type="match status" value="1"/>
</dbReference>
<reference evidence="2 3" key="1">
    <citation type="submission" date="2016-07" db="EMBL/GenBank/DDBJ databases">
        <title>Draft genome of Scalindua rubra, obtained from a brine-seawater interface in the Red Sea, sheds light on salt adaptation in anammox bacteria.</title>
        <authorList>
            <person name="Speth D.R."/>
            <person name="Lagkouvardos I."/>
            <person name="Wang Y."/>
            <person name="Qian P.-Y."/>
            <person name="Dutilh B.E."/>
            <person name="Jetten M.S."/>
        </authorList>
    </citation>
    <scope>NUCLEOTIDE SEQUENCE [LARGE SCALE GENOMIC DNA]</scope>
    <source>
        <strain evidence="2">BSI-1</strain>
    </source>
</reference>
<dbReference type="Gene3D" id="3.40.50.2000">
    <property type="entry name" value="Glycogen Phosphorylase B"/>
    <property type="match status" value="1"/>
</dbReference>
<organism evidence="2 3">
    <name type="scientific">Candidatus Scalindua rubra</name>
    <dbReference type="NCBI Taxonomy" id="1872076"/>
    <lineage>
        <taxon>Bacteria</taxon>
        <taxon>Pseudomonadati</taxon>
        <taxon>Planctomycetota</taxon>
        <taxon>Candidatus Brocadiia</taxon>
        <taxon>Candidatus Brocadiales</taxon>
        <taxon>Candidatus Scalinduaceae</taxon>
        <taxon>Candidatus Scalindua</taxon>
    </lineage>
</organism>
<dbReference type="SUPFAM" id="SSF53756">
    <property type="entry name" value="UDP-Glycosyltransferase/glycogen phosphorylase"/>
    <property type="match status" value="1"/>
</dbReference>
<protein>
    <submittedName>
        <fullName evidence="2">Capsular polysaccharide biosynthesis glycosyltransferase</fullName>
        <ecNumber evidence="2">2.4.1.-</ecNumber>
    </submittedName>
</protein>
<accession>A0A1E3XAW2</accession>
<proteinExistence type="predicted"/>
<gene>
    <name evidence="2" type="primary">capM</name>
    <name evidence="2" type="ORF">SCARUB_02086</name>
</gene>
<evidence type="ECO:0000313" key="3">
    <source>
        <dbReference type="Proteomes" id="UP000094056"/>
    </source>
</evidence>
<dbReference type="AlphaFoldDB" id="A0A1E3XAW2"/>
<sequence>MSPCNIGSFYNVDKIVEVIPRILREVEDVKFVFIWHGHNKEREREKLNNLASKLGVKEFIRNGGVVSYDKVALYHKASDVMFSVSQYDSGPVALQEAMACGDVPVISNLSCVREWVKDGWNGLLVEPNNVNQIAESIIRLLENGQMRKTFAERNWKLIQEKGTRGEERNSNTEL</sequence>
<dbReference type="EMBL" id="MAYW01000049">
    <property type="protein sequence ID" value="ODS32766.1"/>
    <property type="molecule type" value="Genomic_DNA"/>
</dbReference>
<dbReference type="CDD" id="cd03801">
    <property type="entry name" value="GT4_PimA-like"/>
    <property type="match status" value="1"/>
</dbReference>
<evidence type="ECO:0000313" key="2">
    <source>
        <dbReference type="EMBL" id="ODS32766.1"/>
    </source>
</evidence>